<accession>A0ACB5RZW6</accession>
<comment type="caution">
    <text evidence="1">The sequence shown here is derived from an EMBL/GenBank/DDBJ whole genome shotgun (WGS) entry which is preliminary data.</text>
</comment>
<dbReference type="Proteomes" id="UP001165186">
    <property type="component" value="Unassembled WGS sequence"/>
</dbReference>
<keyword evidence="2" id="KW-1185">Reference proteome</keyword>
<organism evidence="1 2">
    <name type="scientific">Neofusicoccum parvum</name>
    <dbReference type="NCBI Taxonomy" id="310453"/>
    <lineage>
        <taxon>Eukaryota</taxon>
        <taxon>Fungi</taxon>
        <taxon>Dikarya</taxon>
        <taxon>Ascomycota</taxon>
        <taxon>Pezizomycotina</taxon>
        <taxon>Dothideomycetes</taxon>
        <taxon>Dothideomycetes incertae sedis</taxon>
        <taxon>Botryosphaeriales</taxon>
        <taxon>Botryosphaeriaceae</taxon>
        <taxon>Neofusicoccum</taxon>
    </lineage>
</organism>
<evidence type="ECO:0000313" key="2">
    <source>
        <dbReference type="Proteomes" id="UP001165186"/>
    </source>
</evidence>
<protein>
    <submittedName>
        <fullName evidence="1">Acid protease</fullName>
    </submittedName>
</protein>
<proteinExistence type="predicted"/>
<sequence length="257" mass="28011">MKRTRLGLLGLALLAQAQIMETQIQPRDTVTTLAAPLSLAPSQFWDGNDGQWTSYILRMGRPTAQIIRVFPSTKSTYFWAVFSIGCPSDHYYPSAAKDADSVKDCEDSRGGMYASDNSSDYVDDSPYALHIDDNLGYSGISGQFGFDAVGLGYRGEGGTVDHQVVASIGRPEWWFGVLPLNPRPTNLSDIDNPQNSLLQSLKNGHNISSLSWGYTAGAKYLIDVFMSGWVVVLFVGSAKGLNFSSDHSQVPRTSLVV</sequence>
<evidence type="ECO:0000313" key="1">
    <source>
        <dbReference type="EMBL" id="GME26020.1"/>
    </source>
</evidence>
<reference evidence="1" key="1">
    <citation type="submission" date="2024-09" db="EMBL/GenBank/DDBJ databases">
        <title>Draft Genome Sequences of Neofusicoccum parvum.</title>
        <authorList>
            <person name="Ashida A."/>
            <person name="Camagna M."/>
            <person name="Tanaka A."/>
            <person name="Takemoto D."/>
        </authorList>
    </citation>
    <scope>NUCLEOTIDE SEQUENCE</scope>
    <source>
        <strain evidence="1">PPO83</strain>
    </source>
</reference>
<keyword evidence="1" id="KW-0378">Hydrolase</keyword>
<name>A0ACB5RZW6_9PEZI</name>
<keyword evidence="1" id="KW-0645">Protease</keyword>
<dbReference type="EMBL" id="BSXG01000024">
    <property type="protein sequence ID" value="GME26020.1"/>
    <property type="molecule type" value="Genomic_DNA"/>
</dbReference>
<gene>
    <name evidence="1" type="primary">g3267</name>
    <name evidence="1" type="ORF">NpPPO83_00003267</name>
</gene>